<feature type="region of interest" description="Disordered" evidence="1">
    <location>
        <begin position="1125"/>
        <end position="1146"/>
    </location>
</feature>
<evidence type="ECO:0000313" key="4">
    <source>
        <dbReference type="Proteomes" id="UP000244932"/>
    </source>
</evidence>
<dbReference type="AlphaFoldDB" id="A0A2R8A7F5"/>
<name>A0A2R8A7F5_9RHOB</name>
<proteinExistence type="predicted"/>
<gene>
    <name evidence="3" type="ORF">POI8812_00430</name>
</gene>
<feature type="region of interest" description="Disordered" evidence="1">
    <location>
        <begin position="91"/>
        <end position="121"/>
    </location>
</feature>
<dbReference type="EMBL" id="OMKW01000001">
    <property type="protein sequence ID" value="SPF28132.1"/>
    <property type="molecule type" value="Genomic_DNA"/>
</dbReference>
<organism evidence="3 4">
    <name type="scientific">Pontivivens insulae</name>
    <dbReference type="NCBI Taxonomy" id="1639689"/>
    <lineage>
        <taxon>Bacteria</taxon>
        <taxon>Pseudomonadati</taxon>
        <taxon>Pseudomonadota</taxon>
        <taxon>Alphaproteobacteria</taxon>
        <taxon>Rhodobacterales</taxon>
        <taxon>Paracoccaceae</taxon>
        <taxon>Pontivivens</taxon>
    </lineage>
</organism>
<protein>
    <submittedName>
        <fullName evidence="3">Uncharacterized protein</fullName>
    </submittedName>
</protein>
<reference evidence="3 4" key="1">
    <citation type="submission" date="2018-03" db="EMBL/GenBank/DDBJ databases">
        <authorList>
            <person name="Keele B.F."/>
        </authorList>
    </citation>
    <scope>NUCLEOTIDE SEQUENCE [LARGE SCALE GENOMIC DNA]</scope>
    <source>
        <strain evidence="3 4">CeCT 8812</strain>
    </source>
</reference>
<feature type="signal peptide" evidence="2">
    <location>
        <begin position="1"/>
        <end position="21"/>
    </location>
</feature>
<evidence type="ECO:0000256" key="2">
    <source>
        <dbReference type="SAM" id="SignalP"/>
    </source>
</evidence>
<keyword evidence="4" id="KW-1185">Reference proteome</keyword>
<dbReference type="Proteomes" id="UP000244932">
    <property type="component" value="Unassembled WGS sequence"/>
</dbReference>
<dbReference type="RefSeq" id="WP_108780865.1">
    <property type="nucleotide sequence ID" value="NZ_OMKW01000001.1"/>
</dbReference>
<evidence type="ECO:0000256" key="1">
    <source>
        <dbReference type="SAM" id="MobiDB-lite"/>
    </source>
</evidence>
<evidence type="ECO:0000313" key="3">
    <source>
        <dbReference type="EMBL" id="SPF28132.1"/>
    </source>
</evidence>
<keyword evidence="2" id="KW-0732">Signal</keyword>
<dbReference type="OrthoDB" id="8476726at2"/>
<accession>A0A2R8A7F5</accession>
<feature type="chain" id="PRO_5015356597" evidence="2">
    <location>
        <begin position="22"/>
        <end position="1146"/>
    </location>
</feature>
<sequence>MKRFSLLATPLLFALALPVVAQDVCDLHDDQILTDAVEVVLRLPADWEEPAAPDPAALLNMAPVGETEQVECSRGGMVGALNCVTEQIESAGGDVAGPPTEAEAEAEVRADSPPRPSFEEDPGAWLEARISMRAKIDSRTIPAGVRFVPIGMQIQGDHERMTHDAAQRLRQVLNTASTTLQRVTTTLAHEDLTELTEGGDFSSLFFEAAVSDLNGRGVAAFTRGAIELPEPCRFLLSLRTASTAANTEMASLQGRIVRLRDALERTTDDDQKRMIEAEIARLTAERAAKAGPADLLAQRLEAEETRQEEARHAIEVAAIKDNPQLLEASEVARLGRAAERMREFRRYEATRAAAMQAYRDGLADFDEQIANAPDDATRDILIEQRERYERLAQEFADRTRSLMTGRHRDAAREFERNAADGIGPTSYADVHARLSERGFDANAYIELSDEDLVRRASRIARSDQYTQGGAAGRDNGALQFMADTGEAFLEERNRLAFTPDGAVRAIYDIATGERTFGQVVDDQFTFFNRYGHYWVGVGEGGVSGVAGLVELGWDGVNLLAETEQYYANAVISGLGGPDDAINLVETDRTDGLSELFARGFAAVDQAEEARRRVGLPRRTSVADAWRDPSLMGDMFYDLADGMGDGLSAGADMLGTAGGNQLTVLSSQGERGILTATRGTGRVVGETADVGMAALSSARAVRRFLRGADAAVPDEAIRALDGPVDEVAGAAARADAPAGPATAPFEGQLRPDGPTILPDEVNNVRLTGAEDYVPDPSLARQPVFATQGEVDLVRQGMRDAQADAFGRQLYEFDDVGELPGNLTEAAPSSPFNADYRATDVALRPSVAEARTAGGATVRLDRRSAAGTEIAVDGDVIQLGEHVGSGASTSVYRAADGNGVWRVTDGGNADEVRAMGEELVGRNLLREAEARGARYFRPAARSGAPRRVQTDGSAPVFLTREEQVDSVASVYGATGERLEPIDRLTLALAQREMNTHGIAYTDMKLSNVGLVDDVASPTGRRVVYFDTGNIFPMRGATAVDRAENARHLQQITDLPMPRGTSGAERDFWPQSAFGAGRIDDVLDTRPFGGRVQGYGSTPEGNRGRAEYLRLMAMSDDELANAIRTSESLRGSAARRGVDLSRVQVPTAR</sequence>